<gene>
    <name evidence="1" type="ORF">LSAT_V11C500256350</name>
</gene>
<accession>A0A9R1VAX7</accession>
<dbReference type="EMBL" id="NBSK02000005">
    <property type="protein sequence ID" value="KAJ0202723.1"/>
    <property type="molecule type" value="Genomic_DNA"/>
</dbReference>
<comment type="caution">
    <text evidence="1">The sequence shown here is derived from an EMBL/GenBank/DDBJ whole genome shotgun (WGS) entry which is preliminary data.</text>
</comment>
<dbReference type="Proteomes" id="UP000235145">
    <property type="component" value="Unassembled WGS sequence"/>
</dbReference>
<dbReference type="AlphaFoldDB" id="A0A9R1VAX7"/>
<name>A0A9R1VAX7_LACSA</name>
<evidence type="ECO:0000313" key="1">
    <source>
        <dbReference type="EMBL" id="KAJ0202723.1"/>
    </source>
</evidence>
<reference evidence="1 2" key="1">
    <citation type="journal article" date="2017" name="Nat. Commun.">
        <title>Genome assembly with in vitro proximity ligation data and whole-genome triplication in lettuce.</title>
        <authorList>
            <person name="Reyes-Chin-Wo S."/>
            <person name="Wang Z."/>
            <person name="Yang X."/>
            <person name="Kozik A."/>
            <person name="Arikit S."/>
            <person name="Song C."/>
            <person name="Xia L."/>
            <person name="Froenicke L."/>
            <person name="Lavelle D.O."/>
            <person name="Truco M.J."/>
            <person name="Xia R."/>
            <person name="Zhu S."/>
            <person name="Xu C."/>
            <person name="Xu H."/>
            <person name="Xu X."/>
            <person name="Cox K."/>
            <person name="Korf I."/>
            <person name="Meyers B.C."/>
            <person name="Michelmore R.W."/>
        </authorList>
    </citation>
    <scope>NUCLEOTIDE SEQUENCE [LARGE SCALE GENOMIC DNA]</scope>
    <source>
        <strain evidence="2">cv. Salinas</strain>
        <tissue evidence="1">Seedlings</tissue>
    </source>
</reference>
<sequence>MKNCFEFSCRYTNMLPIVNESSLDMMYYLAKNDKNYQGLICVEIEKYELIHNCEVRFALPSNDRFEENNEFVFDESNVECSSESLSCIGDNS</sequence>
<proteinExistence type="predicted"/>
<organism evidence="1 2">
    <name type="scientific">Lactuca sativa</name>
    <name type="common">Garden lettuce</name>
    <dbReference type="NCBI Taxonomy" id="4236"/>
    <lineage>
        <taxon>Eukaryota</taxon>
        <taxon>Viridiplantae</taxon>
        <taxon>Streptophyta</taxon>
        <taxon>Embryophyta</taxon>
        <taxon>Tracheophyta</taxon>
        <taxon>Spermatophyta</taxon>
        <taxon>Magnoliopsida</taxon>
        <taxon>eudicotyledons</taxon>
        <taxon>Gunneridae</taxon>
        <taxon>Pentapetalae</taxon>
        <taxon>asterids</taxon>
        <taxon>campanulids</taxon>
        <taxon>Asterales</taxon>
        <taxon>Asteraceae</taxon>
        <taxon>Cichorioideae</taxon>
        <taxon>Cichorieae</taxon>
        <taxon>Lactucinae</taxon>
        <taxon>Lactuca</taxon>
    </lineage>
</organism>
<protein>
    <submittedName>
        <fullName evidence="1">Uncharacterized protein</fullName>
    </submittedName>
</protein>
<keyword evidence="2" id="KW-1185">Reference proteome</keyword>
<evidence type="ECO:0000313" key="2">
    <source>
        <dbReference type="Proteomes" id="UP000235145"/>
    </source>
</evidence>